<dbReference type="AlphaFoldDB" id="A0A8S9LTC2"/>
<comment type="caution">
    <text evidence="2">The sequence shown here is derived from an EMBL/GenBank/DDBJ whole genome shotgun (WGS) entry which is preliminary data.</text>
</comment>
<evidence type="ECO:0000313" key="2">
    <source>
        <dbReference type="EMBL" id="KAF2610655.1"/>
    </source>
</evidence>
<reference evidence="2" key="1">
    <citation type="submission" date="2019-12" db="EMBL/GenBank/DDBJ databases">
        <title>Genome sequencing and annotation of Brassica cretica.</title>
        <authorList>
            <person name="Studholme D.J."/>
            <person name="Sarris P.F."/>
        </authorList>
    </citation>
    <scope>NUCLEOTIDE SEQUENCE</scope>
    <source>
        <strain evidence="2">PFS-102/07</strain>
        <tissue evidence="2">Leaf</tissue>
    </source>
</reference>
<dbReference type="PANTHER" id="PTHR12634:SF35">
    <property type="entry name" value="SIT4 PHOSPHATASE-ASSOCIATED FAMILY PROTEIN"/>
    <property type="match status" value="1"/>
</dbReference>
<protein>
    <submittedName>
        <fullName evidence="2">Uncharacterized protein</fullName>
    </submittedName>
</protein>
<dbReference type="GO" id="GO:0019888">
    <property type="term" value="F:protein phosphatase regulator activity"/>
    <property type="evidence" value="ECO:0007669"/>
    <property type="project" value="TreeGrafter"/>
</dbReference>
<dbReference type="InterPro" id="IPR007587">
    <property type="entry name" value="SAPS"/>
</dbReference>
<accession>A0A8S9LTC2</accession>
<name>A0A8S9LTC2_BRACR</name>
<evidence type="ECO:0000256" key="1">
    <source>
        <dbReference type="ARBA" id="ARBA00006180"/>
    </source>
</evidence>
<dbReference type="PANTHER" id="PTHR12634">
    <property type="entry name" value="SIT4 YEAST -ASSOCIATING PROTEIN-RELATED"/>
    <property type="match status" value="1"/>
</dbReference>
<sequence length="68" mass="7841">MFWKLTALSAASPERQHTLLIHPSIFCLGLTKQVESILDKEDFTLEELLDEEDIIQECRALNSRLINL</sequence>
<comment type="similarity">
    <text evidence="1">Belongs to the SAPS family.</text>
</comment>
<gene>
    <name evidence="2" type="ORF">F2Q70_00012172</name>
</gene>
<organism evidence="2">
    <name type="scientific">Brassica cretica</name>
    <name type="common">Mustard</name>
    <dbReference type="NCBI Taxonomy" id="69181"/>
    <lineage>
        <taxon>Eukaryota</taxon>
        <taxon>Viridiplantae</taxon>
        <taxon>Streptophyta</taxon>
        <taxon>Embryophyta</taxon>
        <taxon>Tracheophyta</taxon>
        <taxon>Spermatophyta</taxon>
        <taxon>Magnoliopsida</taxon>
        <taxon>eudicotyledons</taxon>
        <taxon>Gunneridae</taxon>
        <taxon>Pentapetalae</taxon>
        <taxon>rosids</taxon>
        <taxon>malvids</taxon>
        <taxon>Brassicales</taxon>
        <taxon>Brassicaceae</taxon>
        <taxon>Brassiceae</taxon>
        <taxon>Brassica</taxon>
    </lineage>
</organism>
<dbReference type="GO" id="GO:0019903">
    <property type="term" value="F:protein phosphatase binding"/>
    <property type="evidence" value="ECO:0007669"/>
    <property type="project" value="InterPro"/>
</dbReference>
<proteinExistence type="inferred from homology"/>
<dbReference type="EMBL" id="QGKY02000089">
    <property type="protein sequence ID" value="KAF2610655.1"/>
    <property type="molecule type" value="Genomic_DNA"/>
</dbReference>